<dbReference type="InterPro" id="IPR010432">
    <property type="entry name" value="RDD"/>
</dbReference>
<evidence type="ECO:0000256" key="1">
    <source>
        <dbReference type="ARBA" id="ARBA00004651"/>
    </source>
</evidence>
<feature type="domain" description="RDD" evidence="7">
    <location>
        <begin position="19"/>
        <end position="151"/>
    </location>
</feature>
<dbReference type="InterPro" id="IPR051791">
    <property type="entry name" value="Pra-immunoreactive"/>
</dbReference>
<keyword evidence="5 6" id="KW-0472">Membrane</keyword>
<dbReference type="PANTHER" id="PTHR36115">
    <property type="entry name" value="PROLINE-RICH ANTIGEN HOMOLOG-RELATED"/>
    <property type="match status" value="1"/>
</dbReference>
<feature type="transmembrane region" description="Helical" evidence="6">
    <location>
        <begin position="32"/>
        <end position="56"/>
    </location>
</feature>
<evidence type="ECO:0000256" key="6">
    <source>
        <dbReference type="SAM" id="Phobius"/>
    </source>
</evidence>
<dbReference type="EMBL" id="CP071503">
    <property type="protein sequence ID" value="QSX34591.1"/>
    <property type="molecule type" value="Genomic_DNA"/>
</dbReference>
<protein>
    <submittedName>
        <fullName evidence="8">RDD family protein</fullName>
    </submittedName>
</protein>
<dbReference type="Proteomes" id="UP000662770">
    <property type="component" value="Chromosome"/>
</dbReference>
<accession>A0ABX7QSY3</accession>
<feature type="transmembrane region" description="Helical" evidence="6">
    <location>
        <begin position="76"/>
        <end position="97"/>
    </location>
</feature>
<dbReference type="Pfam" id="PF06271">
    <property type="entry name" value="RDD"/>
    <property type="match status" value="1"/>
</dbReference>
<comment type="subcellular location">
    <subcellularLocation>
        <location evidence="1">Cell membrane</location>
        <topology evidence="1">Multi-pass membrane protein</topology>
    </subcellularLocation>
</comment>
<evidence type="ECO:0000256" key="5">
    <source>
        <dbReference type="ARBA" id="ARBA00023136"/>
    </source>
</evidence>
<gene>
    <name evidence="8" type="ORF">JYB87_04915</name>
</gene>
<evidence type="ECO:0000256" key="4">
    <source>
        <dbReference type="ARBA" id="ARBA00022989"/>
    </source>
</evidence>
<proteinExistence type="predicted"/>
<evidence type="ECO:0000259" key="7">
    <source>
        <dbReference type="Pfam" id="PF06271"/>
    </source>
</evidence>
<sequence>MKKAVTARPNYQLAGLPRAGFLPRTAAAIYDALLAVAIYALAGIIGIAMIAVLNQLGWIELADNTELALALQQTPVIHGIYQLWLLCCVVAFYSYFWSRSGQTLGMKAWRLRLQHPNGQNLSPITAIARCFWSLLGLGNLLLLISAQHLALQDRLCNSEVVRLPK</sequence>
<keyword evidence="2" id="KW-1003">Cell membrane</keyword>
<name>A0ABX7QSY3_9GAMM</name>
<evidence type="ECO:0000256" key="3">
    <source>
        <dbReference type="ARBA" id="ARBA00022692"/>
    </source>
</evidence>
<evidence type="ECO:0000313" key="8">
    <source>
        <dbReference type="EMBL" id="QSX34591.1"/>
    </source>
</evidence>
<evidence type="ECO:0000313" key="9">
    <source>
        <dbReference type="Proteomes" id="UP000662770"/>
    </source>
</evidence>
<keyword evidence="9" id="KW-1185">Reference proteome</keyword>
<organism evidence="8 9">
    <name type="scientific">Shewanella avicenniae</name>
    <dbReference type="NCBI Taxonomy" id="2814294"/>
    <lineage>
        <taxon>Bacteria</taxon>
        <taxon>Pseudomonadati</taxon>
        <taxon>Pseudomonadota</taxon>
        <taxon>Gammaproteobacteria</taxon>
        <taxon>Alteromonadales</taxon>
        <taxon>Shewanellaceae</taxon>
        <taxon>Shewanella</taxon>
    </lineage>
</organism>
<reference evidence="8 9" key="1">
    <citation type="submission" date="2021-03" db="EMBL/GenBank/DDBJ databases">
        <title>Novel species identification of genus Shewanella.</title>
        <authorList>
            <person name="Liu G."/>
            <person name="Zhang Q."/>
        </authorList>
    </citation>
    <scope>NUCLEOTIDE SEQUENCE [LARGE SCALE GENOMIC DNA]</scope>
    <source>
        <strain evidence="8 9">FJAT-51800</strain>
    </source>
</reference>
<keyword evidence="4 6" id="KW-1133">Transmembrane helix</keyword>
<dbReference type="PANTHER" id="PTHR36115:SF10">
    <property type="entry name" value="RDD DOMAIN-CONTAINING PROTEIN"/>
    <property type="match status" value="1"/>
</dbReference>
<keyword evidence="3 6" id="KW-0812">Transmembrane</keyword>
<evidence type="ECO:0000256" key="2">
    <source>
        <dbReference type="ARBA" id="ARBA00022475"/>
    </source>
</evidence>